<keyword evidence="3" id="KW-1185">Reference proteome</keyword>
<evidence type="ECO:0008006" key="4">
    <source>
        <dbReference type="Google" id="ProtNLM"/>
    </source>
</evidence>
<dbReference type="EMBL" id="LVVK01000018">
    <property type="protein sequence ID" value="OPB39834.1"/>
    <property type="molecule type" value="Genomic_DNA"/>
</dbReference>
<feature type="compositionally biased region" description="Acidic residues" evidence="1">
    <location>
        <begin position="352"/>
        <end position="375"/>
    </location>
</feature>
<proteinExistence type="predicted"/>
<feature type="compositionally biased region" description="Acidic residues" evidence="1">
    <location>
        <begin position="293"/>
        <end position="306"/>
    </location>
</feature>
<protein>
    <recommendedName>
        <fullName evidence="4">Protein kinase domain-containing protein</fullName>
    </recommendedName>
</protein>
<evidence type="ECO:0000313" key="2">
    <source>
        <dbReference type="EMBL" id="OPB39834.1"/>
    </source>
</evidence>
<feature type="compositionally biased region" description="Basic and acidic residues" evidence="1">
    <location>
        <begin position="319"/>
        <end position="351"/>
    </location>
</feature>
<dbReference type="AlphaFoldDB" id="A0A1T3CFK9"/>
<gene>
    <name evidence="2" type="ORF">A0O28_0096810</name>
</gene>
<feature type="region of interest" description="Disordered" evidence="1">
    <location>
        <begin position="290"/>
        <end position="389"/>
    </location>
</feature>
<evidence type="ECO:0000313" key="3">
    <source>
        <dbReference type="Proteomes" id="UP000191004"/>
    </source>
</evidence>
<accession>A0A1T3CFK9</accession>
<dbReference type="OrthoDB" id="5134445at2759"/>
<dbReference type="Proteomes" id="UP000191004">
    <property type="component" value="Unassembled WGS sequence"/>
</dbReference>
<dbReference type="Gene3D" id="1.10.510.10">
    <property type="entry name" value="Transferase(Phosphotransferase) domain 1"/>
    <property type="match status" value="1"/>
</dbReference>
<comment type="caution">
    <text evidence="2">The sequence shown here is derived from an EMBL/GenBank/DDBJ whole genome shotgun (WGS) entry which is preliminary data.</text>
</comment>
<dbReference type="SUPFAM" id="SSF56112">
    <property type="entry name" value="Protein kinase-like (PK-like)"/>
    <property type="match status" value="1"/>
</dbReference>
<evidence type="ECO:0000256" key="1">
    <source>
        <dbReference type="SAM" id="MobiDB-lite"/>
    </source>
</evidence>
<reference evidence="2 3" key="1">
    <citation type="submission" date="2016-04" db="EMBL/GenBank/DDBJ databases">
        <title>Multiple horizontal gene transfer events from other fungi enriched the ability of the initially mycotrophic fungus Trichoderma (Ascomycota) to feed on dead plant biomass.</title>
        <authorList>
            <person name="Atanasova L."/>
            <person name="Chenthamara K."/>
            <person name="Zhang J."/>
            <person name="Grujic M."/>
            <person name="Henrissat B."/>
            <person name="Kuo A."/>
            <person name="Aertz A."/>
            <person name="Salamov A."/>
            <person name="Lipzen A."/>
            <person name="Labutti K."/>
            <person name="Barry K."/>
            <person name="Miao Y."/>
            <person name="Rahimi M.J."/>
            <person name="Shen Q."/>
            <person name="Grigoriev I.V."/>
            <person name="Kubicek C.P."/>
            <person name="Druzhinina I.S."/>
        </authorList>
    </citation>
    <scope>NUCLEOTIDE SEQUENCE [LARGE SCALE GENOMIC DNA]</scope>
    <source>
        <strain evidence="2 3">NJAU 4742</strain>
    </source>
</reference>
<name>A0A1T3CFK9_9HYPO</name>
<dbReference type="InterPro" id="IPR011009">
    <property type="entry name" value="Kinase-like_dom_sf"/>
</dbReference>
<sequence length="418" mass="48560">MNIPTNLVIRSDETIPIPYAAGVSLRFEITQNYQNLPFPWVTAASITRVLDITMSSVMCVTITLDSGEVIHAVLKLYDRRFGVDLRDYRMVHLPLTTEKEALFESFARRNAIGPFLTQLAQDQERELIPIPPHHHLDDDNFEGSEKYEAALWKDCEEMFNCETKAYELLKDLQGAGVPRLLATVRLVDTSSSIPSDLIDGPDAKYWDVNGILLQYIPGINLINLDSSSIDVKEWPILVQRSVDLVHNINEYGVVMMDCSPRNMIVGQQSQQPFVIDFAQCWFKHEMKMWEPSNEQDDEDNEEEESEEKVAKNEEDEGKETEKRENERKENEEKEIEEKETKEKEDKEKEGEEKEDEEKKDEEKEDEDSEIDLEDEYWYRVRSTDNPGAIGSVMRTRLQREKGVKIKVQFPDIYERPLE</sequence>
<organism evidence="2 3">
    <name type="scientific">Trichoderma guizhouense</name>
    <dbReference type="NCBI Taxonomy" id="1491466"/>
    <lineage>
        <taxon>Eukaryota</taxon>
        <taxon>Fungi</taxon>
        <taxon>Dikarya</taxon>
        <taxon>Ascomycota</taxon>
        <taxon>Pezizomycotina</taxon>
        <taxon>Sordariomycetes</taxon>
        <taxon>Hypocreomycetidae</taxon>
        <taxon>Hypocreales</taxon>
        <taxon>Hypocreaceae</taxon>
        <taxon>Trichoderma</taxon>
    </lineage>
</organism>